<evidence type="ECO:0000313" key="5">
    <source>
        <dbReference type="EMBL" id="MER8935461.1"/>
    </source>
</evidence>
<feature type="domain" description="KAP NTPase" evidence="4">
    <location>
        <begin position="150"/>
        <end position="241"/>
    </location>
</feature>
<dbReference type="InterPro" id="IPR011646">
    <property type="entry name" value="KAP_P-loop"/>
</dbReference>
<protein>
    <submittedName>
        <fullName evidence="5">KAP family NTPase</fullName>
    </submittedName>
</protein>
<feature type="transmembrane region" description="Helical" evidence="3">
    <location>
        <begin position="283"/>
        <end position="305"/>
    </location>
</feature>
<keyword evidence="6" id="KW-1185">Reference proteome</keyword>
<proteinExistence type="predicted"/>
<keyword evidence="1" id="KW-0175">Coiled coil</keyword>
<organism evidence="5 6">
    <name type="scientific">Mesorhizobium opportunistum</name>
    <dbReference type="NCBI Taxonomy" id="593909"/>
    <lineage>
        <taxon>Bacteria</taxon>
        <taxon>Pseudomonadati</taxon>
        <taxon>Pseudomonadota</taxon>
        <taxon>Alphaproteobacteria</taxon>
        <taxon>Hyphomicrobiales</taxon>
        <taxon>Phyllobacteriaceae</taxon>
        <taxon>Mesorhizobium</taxon>
    </lineage>
</organism>
<dbReference type="Proteomes" id="UP001464387">
    <property type="component" value="Unassembled WGS sequence"/>
</dbReference>
<feature type="transmembrane region" description="Helical" evidence="3">
    <location>
        <begin position="258"/>
        <end position="277"/>
    </location>
</feature>
<evidence type="ECO:0000313" key="6">
    <source>
        <dbReference type="Proteomes" id="UP001464387"/>
    </source>
</evidence>
<evidence type="ECO:0000256" key="2">
    <source>
        <dbReference type="SAM" id="MobiDB-lite"/>
    </source>
</evidence>
<keyword evidence="3" id="KW-0812">Transmembrane</keyword>
<comment type="caution">
    <text evidence="5">The sequence shown here is derived from an EMBL/GenBank/DDBJ whole genome shotgun (WGS) entry which is preliminary data.</text>
</comment>
<dbReference type="Pfam" id="PF07693">
    <property type="entry name" value="KAP_NTPase"/>
    <property type="match status" value="2"/>
</dbReference>
<keyword evidence="3" id="KW-1133">Transmembrane helix</keyword>
<gene>
    <name evidence="5" type="ORF">NKI33_21185</name>
</gene>
<feature type="region of interest" description="Disordered" evidence="2">
    <location>
        <begin position="349"/>
        <end position="368"/>
    </location>
</feature>
<keyword evidence="3" id="KW-0472">Membrane</keyword>
<dbReference type="EMBL" id="JAMYPJ010000032">
    <property type="protein sequence ID" value="MER8935461.1"/>
    <property type="molecule type" value="Genomic_DNA"/>
</dbReference>
<feature type="coiled-coil region" evidence="1">
    <location>
        <begin position="681"/>
        <end position="731"/>
    </location>
</feature>
<name>A0ABV1YJZ9_9HYPH</name>
<evidence type="ECO:0000256" key="3">
    <source>
        <dbReference type="SAM" id="Phobius"/>
    </source>
</evidence>
<accession>A0ABV1YJZ9</accession>
<feature type="domain" description="KAP NTPase" evidence="4">
    <location>
        <begin position="478"/>
        <end position="540"/>
    </location>
</feature>
<reference evidence="5 6" key="1">
    <citation type="journal article" date="2024" name="Proc. Natl. Acad. Sci. U.S.A.">
        <title>The evolutionary genomics of adaptation to stress in wild rhizobium bacteria.</title>
        <authorList>
            <person name="Kehlet-Delgado H."/>
            <person name="Montoya A.P."/>
            <person name="Jensen K.T."/>
            <person name="Wendlandt C.E."/>
            <person name="Dexheimer C."/>
            <person name="Roberts M."/>
            <person name="Torres Martinez L."/>
            <person name="Friesen M.L."/>
            <person name="Griffitts J.S."/>
            <person name="Porter S.S."/>
        </authorList>
    </citation>
    <scope>NUCLEOTIDE SEQUENCE [LARGE SCALE GENOMIC DNA]</scope>
    <source>
        <strain evidence="5 6">M0729</strain>
    </source>
</reference>
<evidence type="ECO:0000259" key="4">
    <source>
        <dbReference type="Pfam" id="PF07693"/>
    </source>
</evidence>
<sequence length="844" mass="93267">MARRLATTVSDDAERLSDEFDQLRRWGELVRGGFSSRLDAAAESFFQKIPVPDIELFRGIAPATSLVGVRLGPGLTHVFQACGSKREVRLTDIVLRSLDDPEARLPTRIEEWQLGALVRGMKGVAKTKAGRIPRMVREADDKELSLFVQDYAEALATILRSAEDEFTFALFGPWGSGKTTLTRLLKPLLESPEDFVTQTGAPQQPFAKLRYEVVGHNAWKYRQAPEAWVYLYKSLVERAGASLRSFDRMALAARASHFRYGPWPLVGALMSLALLAIPLSATLQLAAVLGALIGTGALAHMAVIAPKVQTKVRAIFAKNARLSTGPERLGMLALVGEDVKALLSAWTKKPPDVPSEGDGRSEFPSTNGQRRSVRTTLVFPLLILAAVAVGWAYGLCTSPQPREGGFLIRSLEAIAQILDGGVGEGLHNETVGPKSAHNQKSEERAATNPENWILLAWIGLVLVTILGPWWISAPGPDRVLLIVDDLDRCSPDDMLTVIENMKLLVDDPVLRNRLQVLMLVDERVLAFAIAKHYTDMIDERAADIVGASAANARLIAKQEIVAEQNEKLFACHLRFPALSDRDVAALAVKLSSRELEESEEQEKQDAEGRRIDELQRAERVLQNAVAAKASAKSTIELVREGQKRPFVDIDAPSSKPVPKHLRDMGLADAFFPPSEQEKTVRMRQNAAAEEFNRKLEALSAEERLAQNPDVIKRYDQTVAMEEQARADLERVRKRSAQAETIQADAPTFPFNEGDVRFTKDEVGELGQLVPGYFRAINRRPSPRAIRNLLFKIQLFRLLLQVRTPNLPLESLSIVSILDAFKQAAQIEPTATQDEETVSIASQVI</sequence>
<feature type="transmembrane region" description="Helical" evidence="3">
    <location>
        <begin position="452"/>
        <end position="471"/>
    </location>
</feature>
<dbReference type="RefSeq" id="WP_352612163.1">
    <property type="nucleotide sequence ID" value="NZ_JAMYMY010000006.1"/>
</dbReference>
<evidence type="ECO:0000256" key="1">
    <source>
        <dbReference type="SAM" id="Coils"/>
    </source>
</evidence>